<dbReference type="GO" id="GO:0016787">
    <property type="term" value="F:hydrolase activity"/>
    <property type="evidence" value="ECO:0007669"/>
    <property type="project" value="UniProtKB-KW"/>
</dbReference>
<reference evidence="7 8" key="1">
    <citation type="submission" date="2018-08" db="EMBL/GenBank/DDBJ databases">
        <title>Pseudooceanicola sediminis CY03 in the family Rhodobacteracea.</title>
        <authorList>
            <person name="Zhang Y.-J."/>
        </authorList>
    </citation>
    <scope>NUCLEOTIDE SEQUENCE [LARGE SCALE GENOMIC DNA]</scope>
    <source>
        <strain evidence="7 8">CY03</strain>
    </source>
</reference>
<comment type="caution">
    <text evidence="7">The sequence shown here is derived from an EMBL/GenBank/DDBJ whole genome shotgun (WGS) entry which is preliminary data.</text>
</comment>
<dbReference type="Pfam" id="PF00850">
    <property type="entry name" value="Hist_deacetyl"/>
    <property type="match status" value="1"/>
</dbReference>
<dbReference type="InterPro" id="IPR023696">
    <property type="entry name" value="Ureohydrolase_dom_sf"/>
</dbReference>
<organism evidence="7 8">
    <name type="scientific">Pseudooceanicola sediminis</name>
    <dbReference type="NCBI Taxonomy" id="2211117"/>
    <lineage>
        <taxon>Bacteria</taxon>
        <taxon>Pseudomonadati</taxon>
        <taxon>Pseudomonadota</taxon>
        <taxon>Alphaproteobacteria</taxon>
        <taxon>Rhodobacterales</taxon>
        <taxon>Paracoccaceae</taxon>
        <taxon>Pseudooceanicola</taxon>
    </lineage>
</organism>
<evidence type="ECO:0000256" key="2">
    <source>
        <dbReference type="ARBA" id="ARBA00005947"/>
    </source>
</evidence>
<dbReference type="Proteomes" id="UP000265848">
    <property type="component" value="Unassembled WGS sequence"/>
</dbReference>
<comment type="cofactor">
    <cofactor evidence="1">
        <name>Zn(2+)</name>
        <dbReference type="ChEBI" id="CHEBI:29105"/>
    </cofactor>
</comment>
<dbReference type="SUPFAM" id="SSF52768">
    <property type="entry name" value="Arginase/deacetylase"/>
    <property type="match status" value="1"/>
</dbReference>
<proteinExistence type="inferred from homology"/>
<feature type="domain" description="Histone deacetylase" evidence="6">
    <location>
        <begin position="28"/>
        <end position="332"/>
    </location>
</feature>
<dbReference type="AlphaFoldDB" id="A0A399J943"/>
<dbReference type="Gene3D" id="3.40.800.20">
    <property type="entry name" value="Histone deacetylase domain"/>
    <property type="match status" value="1"/>
</dbReference>
<keyword evidence="8" id="KW-1185">Reference proteome</keyword>
<protein>
    <submittedName>
        <fullName evidence="7">Histone deacetylase family protein</fullName>
    </submittedName>
</protein>
<keyword evidence="4" id="KW-0378">Hydrolase</keyword>
<dbReference type="PRINTS" id="PR01270">
    <property type="entry name" value="HDASUPER"/>
</dbReference>
<comment type="similarity">
    <text evidence="2">Belongs to the histone deacetylase family.</text>
</comment>
<sequence>MKCYYAKETEAHDPVFRLSLGQIARNAEQAERARLLLAGLDRLGLPVTAPAPVPREILGRVHTQNLLTFLETGWDEWQTLPGAGPEVVPNVHALNSERTYPAHIVGKAGWHMGDTSAPLAQHSWKATLGAAAAAHAAAEAVQQGDSVAYALCRPPGHHSSADVVAGHCMINCAAVAVETLKPTHPRIAVLDIDVHHGNGTQDIFYERDDVLFVSIHATPETYYPFFVGYAHETGRGAGEGFNLNIPLNQSTGDDGWCDAISASLERIAAFGPDALVVSLGLDAHENDPLKGLKVTFDGFRRAGNMIAAAGFPTVLVQEGGYLSPDLTTSLVAYLAGHAGIEIAL</sequence>
<evidence type="ECO:0000313" key="7">
    <source>
        <dbReference type="EMBL" id="RII40542.1"/>
    </source>
</evidence>
<dbReference type="RefSeq" id="WP_119397063.1">
    <property type="nucleotide sequence ID" value="NZ_QWJJ01000001.1"/>
</dbReference>
<evidence type="ECO:0000256" key="4">
    <source>
        <dbReference type="ARBA" id="ARBA00022801"/>
    </source>
</evidence>
<dbReference type="GO" id="GO:0046872">
    <property type="term" value="F:metal ion binding"/>
    <property type="evidence" value="ECO:0007669"/>
    <property type="project" value="UniProtKB-KW"/>
</dbReference>
<keyword evidence="3" id="KW-0479">Metal-binding</keyword>
<dbReference type="InterPro" id="IPR037138">
    <property type="entry name" value="His_deacetylse_dom_sf"/>
</dbReference>
<evidence type="ECO:0000259" key="6">
    <source>
        <dbReference type="Pfam" id="PF00850"/>
    </source>
</evidence>
<dbReference type="GO" id="GO:0004407">
    <property type="term" value="F:histone deacetylase activity"/>
    <property type="evidence" value="ECO:0007669"/>
    <property type="project" value="TreeGrafter"/>
</dbReference>
<dbReference type="CDD" id="cd10001">
    <property type="entry name" value="HDAC_classII_APAH"/>
    <property type="match status" value="1"/>
</dbReference>
<accession>A0A399J943</accession>
<dbReference type="PANTHER" id="PTHR10625:SF17">
    <property type="entry name" value="HISTONE DEACETYLASE 8"/>
    <property type="match status" value="1"/>
</dbReference>
<dbReference type="InterPro" id="IPR023801">
    <property type="entry name" value="His_deacetylse_dom"/>
</dbReference>
<dbReference type="PANTHER" id="PTHR10625">
    <property type="entry name" value="HISTONE DEACETYLASE HDAC1-RELATED"/>
    <property type="match status" value="1"/>
</dbReference>
<dbReference type="OrthoDB" id="9808367at2"/>
<dbReference type="InterPro" id="IPR000286">
    <property type="entry name" value="HDACs"/>
</dbReference>
<gene>
    <name evidence="7" type="ORF">DL237_00520</name>
</gene>
<dbReference type="GO" id="GO:0040029">
    <property type="term" value="P:epigenetic regulation of gene expression"/>
    <property type="evidence" value="ECO:0007669"/>
    <property type="project" value="TreeGrafter"/>
</dbReference>
<evidence type="ECO:0000256" key="1">
    <source>
        <dbReference type="ARBA" id="ARBA00001947"/>
    </source>
</evidence>
<evidence type="ECO:0000313" key="8">
    <source>
        <dbReference type="Proteomes" id="UP000265848"/>
    </source>
</evidence>
<evidence type="ECO:0000256" key="3">
    <source>
        <dbReference type="ARBA" id="ARBA00022723"/>
    </source>
</evidence>
<name>A0A399J943_9RHOB</name>
<evidence type="ECO:0000256" key="5">
    <source>
        <dbReference type="ARBA" id="ARBA00022833"/>
    </source>
</evidence>
<dbReference type="EMBL" id="QWJJ01000001">
    <property type="protein sequence ID" value="RII40542.1"/>
    <property type="molecule type" value="Genomic_DNA"/>
</dbReference>
<keyword evidence="5" id="KW-0862">Zinc</keyword>